<comment type="similarity">
    <text evidence="3">Belongs to the NDC1 family.</text>
</comment>
<dbReference type="GO" id="GO:0006999">
    <property type="term" value="P:nuclear pore organization"/>
    <property type="evidence" value="ECO:0007669"/>
    <property type="project" value="TreeGrafter"/>
</dbReference>
<keyword evidence="11 14" id="KW-0472">Membrane</keyword>
<protein>
    <submittedName>
        <fullName evidence="15">Nucleoporin NDC1</fullName>
    </submittedName>
</protein>
<keyword evidence="9" id="KW-0811">Translocation</keyword>
<keyword evidence="7" id="KW-0653">Protein transport</keyword>
<gene>
    <name evidence="15" type="primary">ndc1_0</name>
    <name evidence="15" type="ORF">FJT64_011289</name>
</gene>
<keyword evidence="5 14" id="KW-0812">Transmembrane</keyword>
<evidence type="ECO:0000256" key="12">
    <source>
        <dbReference type="ARBA" id="ARBA00023242"/>
    </source>
</evidence>
<evidence type="ECO:0000256" key="6">
    <source>
        <dbReference type="ARBA" id="ARBA00022816"/>
    </source>
</evidence>
<dbReference type="GO" id="GO:0030674">
    <property type="term" value="F:protein-macromolecule adaptor activity"/>
    <property type="evidence" value="ECO:0007669"/>
    <property type="project" value="TreeGrafter"/>
</dbReference>
<accession>A0A6A4V2K7</accession>
<evidence type="ECO:0000256" key="4">
    <source>
        <dbReference type="ARBA" id="ARBA00022448"/>
    </source>
</evidence>
<feature type="transmembrane region" description="Helical" evidence="14">
    <location>
        <begin position="41"/>
        <end position="64"/>
    </location>
</feature>
<keyword evidence="8 14" id="KW-1133">Transmembrane helix</keyword>
<dbReference type="GO" id="GO:0015031">
    <property type="term" value="P:protein transport"/>
    <property type="evidence" value="ECO:0007669"/>
    <property type="project" value="UniProtKB-KW"/>
</dbReference>
<comment type="subcellular location">
    <subcellularLocation>
        <location evidence="1">Nucleus membrane</location>
        <topology evidence="1">Multi-pass membrane protein</topology>
    </subcellularLocation>
    <subcellularLocation>
        <location evidence="2">Nucleus</location>
        <location evidence="2">Nuclear pore complex</location>
    </subcellularLocation>
</comment>
<dbReference type="Proteomes" id="UP000440578">
    <property type="component" value="Unassembled WGS sequence"/>
</dbReference>
<evidence type="ECO:0000256" key="3">
    <source>
        <dbReference type="ARBA" id="ARBA00005760"/>
    </source>
</evidence>
<keyword evidence="16" id="KW-1185">Reference proteome</keyword>
<organism evidence="15 16">
    <name type="scientific">Amphibalanus amphitrite</name>
    <name type="common">Striped barnacle</name>
    <name type="synonym">Balanus amphitrite</name>
    <dbReference type="NCBI Taxonomy" id="1232801"/>
    <lineage>
        <taxon>Eukaryota</taxon>
        <taxon>Metazoa</taxon>
        <taxon>Ecdysozoa</taxon>
        <taxon>Arthropoda</taxon>
        <taxon>Crustacea</taxon>
        <taxon>Multicrustacea</taxon>
        <taxon>Cirripedia</taxon>
        <taxon>Thoracica</taxon>
        <taxon>Thoracicalcarea</taxon>
        <taxon>Balanomorpha</taxon>
        <taxon>Balanoidea</taxon>
        <taxon>Balanidae</taxon>
        <taxon>Amphibalaninae</taxon>
        <taxon>Amphibalanus</taxon>
    </lineage>
</organism>
<dbReference type="Pfam" id="PF09531">
    <property type="entry name" value="Ndc1_Nup"/>
    <property type="match status" value="2"/>
</dbReference>
<feature type="transmembrane region" description="Helical" evidence="14">
    <location>
        <begin position="9"/>
        <end position="29"/>
    </location>
</feature>
<dbReference type="GO" id="GO:0051028">
    <property type="term" value="P:mRNA transport"/>
    <property type="evidence" value="ECO:0007669"/>
    <property type="project" value="UniProtKB-KW"/>
</dbReference>
<reference evidence="15 16" key="1">
    <citation type="submission" date="2019-07" db="EMBL/GenBank/DDBJ databases">
        <title>Draft genome assembly of a fouling barnacle, Amphibalanus amphitrite (Darwin, 1854): The first reference genome for Thecostraca.</title>
        <authorList>
            <person name="Kim W."/>
        </authorList>
    </citation>
    <scope>NUCLEOTIDE SEQUENCE [LARGE SCALE GENOMIC DNA]</scope>
    <source>
        <strain evidence="15">SNU_AA5</strain>
        <tissue evidence="15">Soma without cirri and trophi</tissue>
    </source>
</reference>
<evidence type="ECO:0000256" key="11">
    <source>
        <dbReference type="ARBA" id="ARBA00023136"/>
    </source>
</evidence>
<dbReference type="OrthoDB" id="67850at2759"/>
<dbReference type="AlphaFoldDB" id="A0A6A4V2K7"/>
<evidence type="ECO:0000256" key="14">
    <source>
        <dbReference type="SAM" id="Phobius"/>
    </source>
</evidence>
<feature type="region of interest" description="Disordered" evidence="13">
    <location>
        <begin position="164"/>
        <end position="200"/>
    </location>
</feature>
<dbReference type="PANTHER" id="PTHR13269:SF6">
    <property type="entry name" value="NUCLEOPORIN NDC1"/>
    <property type="match status" value="1"/>
</dbReference>
<dbReference type="PANTHER" id="PTHR13269">
    <property type="entry name" value="NUCLEOPORIN NDC1"/>
    <property type="match status" value="1"/>
</dbReference>
<comment type="caution">
    <text evidence="15">The sequence shown here is derived from an EMBL/GenBank/DDBJ whole genome shotgun (WGS) entry which is preliminary data.</text>
</comment>
<evidence type="ECO:0000313" key="15">
    <source>
        <dbReference type="EMBL" id="KAF0290527.1"/>
    </source>
</evidence>
<dbReference type="InterPro" id="IPR019049">
    <property type="entry name" value="Nucleoporin_prot_Ndc1/Nup"/>
</dbReference>
<evidence type="ECO:0000256" key="8">
    <source>
        <dbReference type="ARBA" id="ARBA00022989"/>
    </source>
</evidence>
<evidence type="ECO:0000256" key="5">
    <source>
        <dbReference type="ARBA" id="ARBA00022692"/>
    </source>
</evidence>
<keyword evidence="10" id="KW-0906">Nuclear pore complex</keyword>
<keyword evidence="12" id="KW-0539">Nucleus</keyword>
<evidence type="ECO:0000256" key="1">
    <source>
        <dbReference type="ARBA" id="ARBA00004232"/>
    </source>
</evidence>
<evidence type="ECO:0000256" key="7">
    <source>
        <dbReference type="ARBA" id="ARBA00022927"/>
    </source>
</evidence>
<proteinExistence type="inferred from homology"/>
<evidence type="ECO:0000256" key="13">
    <source>
        <dbReference type="SAM" id="MobiDB-lite"/>
    </source>
</evidence>
<dbReference type="GO" id="GO:0031965">
    <property type="term" value="C:nuclear membrane"/>
    <property type="evidence" value="ECO:0007669"/>
    <property type="project" value="UniProtKB-SubCell"/>
</dbReference>
<name>A0A6A4V2K7_AMPAM</name>
<keyword evidence="6" id="KW-0509">mRNA transport</keyword>
<dbReference type="GO" id="GO:0070762">
    <property type="term" value="C:nuclear pore transmembrane ring"/>
    <property type="evidence" value="ECO:0007669"/>
    <property type="project" value="TreeGrafter"/>
</dbReference>
<evidence type="ECO:0000256" key="2">
    <source>
        <dbReference type="ARBA" id="ARBA00004567"/>
    </source>
</evidence>
<evidence type="ECO:0000256" key="10">
    <source>
        <dbReference type="ARBA" id="ARBA00023132"/>
    </source>
</evidence>
<evidence type="ECO:0000313" key="16">
    <source>
        <dbReference type="Proteomes" id="UP000440578"/>
    </source>
</evidence>
<keyword evidence="4" id="KW-0813">Transport</keyword>
<dbReference type="EMBL" id="VIIS01001947">
    <property type="protein sequence ID" value="KAF0290527.1"/>
    <property type="molecule type" value="Genomic_DNA"/>
</dbReference>
<evidence type="ECO:0000256" key="9">
    <source>
        <dbReference type="ARBA" id="ARBA00023010"/>
    </source>
</evidence>
<sequence length="353" mass="38036">MENLQTMKWFYLFYFLHGNWLCGFFTNNLDVAREGVPVDSVFGLLSITLFLNAFTLGTLSRFVFQMGLSIFETFQTEALALEVKSTQEAASPMAMTAAMEATSCPLLQHLAFLDFSELARRGADRRAPAFSLSQPGGHPHTFNQLAASSLGQITSLTQRLETALAPPSDNNNSPPVTANKPDFTGLRDLTGGAPPRPAAAPKRSEVAVLLDRLRGWLERRPLLGALLTEWPDSRPAAALADGRPALWAVSGLSALGVASLTEDRYGVAQRHLGPLLRALLELAAVLERVRRLAGCAGRGGGGAPVPRLAAGLRAATATALFRLTATFGPHLRSLGLSDKELARLEPYRLYTEG</sequence>